<organism evidence="1">
    <name type="scientific">uncultured Caudovirales phage</name>
    <dbReference type="NCBI Taxonomy" id="2100421"/>
    <lineage>
        <taxon>Viruses</taxon>
        <taxon>Duplodnaviria</taxon>
        <taxon>Heunggongvirae</taxon>
        <taxon>Uroviricota</taxon>
        <taxon>Caudoviricetes</taxon>
        <taxon>Peduoviridae</taxon>
        <taxon>Maltschvirus</taxon>
        <taxon>Maltschvirus maltsch</taxon>
    </lineage>
</organism>
<accession>A0A6J5PFR7</accession>
<proteinExistence type="predicted"/>
<reference evidence="1" key="1">
    <citation type="submission" date="2020-04" db="EMBL/GenBank/DDBJ databases">
        <authorList>
            <person name="Chiriac C."/>
            <person name="Salcher M."/>
            <person name="Ghai R."/>
            <person name="Kavagutti S V."/>
        </authorList>
    </citation>
    <scope>NUCLEOTIDE SEQUENCE</scope>
</reference>
<name>A0A6J5PFR7_9CAUD</name>
<dbReference type="EMBL" id="LR796832">
    <property type="protein sequence ID" value="CAB4168766.1"/>
    <property type="molecule type" value="Genomic_DNA"/>
</dbReference>
<evidence type="ECO:0000313" key="1">
    <source>
        <dbReference type="EMBL" id="CAB4168766.1"/>
    </source>
</evidence>
<gene>
    <name evidence="1" type="ORF">UFOVP580_33</name>
</gene>
<sequence length="126" mass="12856">MEGVEWGGVSTGEAYGGGVEWGVSRAGGGGILRPVSAGTSLASERSLALVPSWRGVWRGVEWGVPLSAPSSPASRPPSKTRATLSVHHDGACLLGTSLALGRGVRYINSPASLSATERLRDTSSGL</sequence>
<protein>
    <submittedName>
        <fullName evidence="1">Uncharacterized protein</fullName>
    </submittedName>
</protein>